<dbReference type="InterPro" id="IPR042092">
    <property type="entry name" value="PsdUridine_s_RsuA/RluB/E/F_cat"/>
</dbReference>
<dbReference type="InterPro" id="IPR018496">
    <property type="entry name" value="PsdUridine_synth_RsuA/RluB_CS"/>
</dbReference>
<dbReference type="GO" id="GO:0000455">
    <property type="term" value="P:enzyme-directed rRNA pseudouridine synthesis"/>
    <property type="evidence" value="ECO:0007669"/>
    <property type="project" value="UniProtKB-ARBA"/>
</dbReference>
<dbReference type="InterPro" id="IPR036986">
    <property type="entry name" value="S4_RNA-bd_sf"/>
</dbReference>
<dbReference type="FunFam" id="3.10.290.10:FF:000003">
    <property type="entry name" value="Pseudouridine synthase"/>
    <property type="match status" value="1"/>
</dbReference>
<dbReference type="EC" id="5.4.99.-" evidence="5"/>
<name>A0A078KNQ7_9FIRM</name>
<evidence type="ECO:0000256" key="3">
    <source>
        <dbReference type="ARBA" id="ARBA00023235"/>
    </source>
</evidence>
<dbReference type="PATRIC" id="fig|29343.3.peg.1055"/>
<evidence type="ECO:0000256" key="4">
    <source>
        <dbReference type="PROSITE-ProRule" id="PRU00182"/>
    </source>
</evidence>
<dbReference type="GO" id="GO:0120159">
    <property type="term" value="F:rRNA pseudouridine synthase activity"/>
    <property type="evidence" value="ECO:0007669"/>
    <property type="project" value="UniProtKB-ARBA"/>
</dbReference>
<evidence type="ECO:0000256" key="1">
    <source>
        <dbReference type="ARBA" id="ARBA00008348"/>
    </source>
</evidence>
<evidence type="ECO:0000259" key="6">
    <source>
        <dbReference type="SMART" id="SM00363"/>
    </source>
</evidence>
<keyword evidence="2 4" id="KW-0694">RNA-binding</keyword>
<gene>
    <name evidence="7" type="ORF">CCDG5_1001</name>
</gene>
<dbReference type="SUPFAM" id="SSF55174">
    <property type="entry name" value="Alpha-L RNA-binding motif"/>
    <property type="match status" value="1"/>
</dbReference>
<dbReference type="GO" id="GO:0003723">
    <property type="term" value="F:RNA binding"/>
    <property type="evidence" value="ECO:0007669"/>
    <property type="project" value="UniProtKB-KW"/>
</dbReference>
<dbReference type="InterPro" id="IPR050343">
    <property type="entry name" value="RsuA_PseudoU_synthase"/>
</dbReference>
<proteinExistence type="inferred from homology"/>
<dbReference type="GO" id="GO:0005829">
    <property type="term" value="C:cytosol"/>
    <property type="evidence" value="ECO:0007669"/>
    <property type="project" value="UniProtKB-ARBA"/>
</dbReference>
<sequence length="246" mass="27266">MNKKPMRLQKYIAACGTASRRKAEELIINGKVTVNGHPAQIGMNVIPGKDIVVVNGTRINLPREKVYIALNKPRGYVTTMSDELGRKCITELIKDVGTRVFPIGRLDKDSEGLLLLTDDGDFANALMHPSKHVPKIYHVSVRPAITEDKLIKIETGIELDGVMTAPAKARVLHQYPDKSVVEITLYEGRNREIRRMCEQLGLEVARLSRVGVGNVKLGGLKPGTWRELGEKEVSSLKRAAGLIKRK</sequence>
<dbReference type="CDD" id="cd02870">
    <property type="entry name" value="PseudoU_synth_RsuA_like"/>
    <property type="match status" value="1"/>
</dbReference>
<dbReference type="InterPro" id="IPR020103">
    <property type="entry name" value="PsdUridine_synth_cat_dom_sf"/>
</dbReference>
<keyword evidence="3 5" id="KW-0413">Isomerase</keyword>
<accession>A0A078KNQ7</accession>
<dbReference type="InterPro" id="IPR002942">
    <property type="entry name" value="S4_RNA-bd"/>
</dbReference>
<dbReference type="PANTHER" id="PTHR47683:SF2">
    <property type="entry name" value="RNA-BINDING S4 DOMAIN-CONTAINING PROTEIN"/>
    <property type="match status" value="1"/>
</dbReference>
<dbReference type="InterPro" id="IPR000748">
    <property type="entry name" value="PsdUridine_synth_RsuA/RluB/E/F"/>
</dbReference>
<dbReference type="NCBIfam" id="TIGR00093">
    <property type="entry name" value="pseudouridine synthase"/>
    <property type="match status" value="1"/>
</dbReference>
<dbReference type="EMBL" id="LM995447">
    <property type="protein sequence ID" value="CDZ24118.1"/>
    <property type="molecule type" value="Genomic_DNA"/>
</dbReference>
<dbReference type="Pfam" id="PF00849">
    <property type="entry name" value="PseudoU_synth_2"/>
    <property type="match status" value="1"/>
</dbReference>
<dbReference type="AlphaFoldDB" id="A0A078KNQ7"/>
<evidence type="ECO:0000313" key="8">
    <source>
        <dbReference type="Proteomes" id="UP000032431"/>
    </source>
</evidence>
<dbReference type="HOGENOM" id="CLU_024979_1_2_9"/>
<dbReference type="STRING" id="29343.CCDG5_1001"/>
<evidence type="ECO:0000313" key="7">
    <source>
        <dbReference type="EMBL" id="CDZ24118.1"/>
    </source>
</evidence>
<dbReference type="InterPro" id="IPR006145">
    <property type="entry name" value="PsdUridine_synth_RsuA/RluA"/>
</dbReference>
<dbReference type="Gene3D" id="3.30.70.1560">
    <property type="entry name" value="Alpha-L RNA-binding motif"/>
    <property type="match status" value="1"/>
</dbReference>
<dbReference type="PROSITE" id="PS01149">
    <property type="entry name" value="PSI_RSU"/>
    <property type="match status" value="1"/>
</dbReference>
<dbReference type="Gene3D" id="3.10.290.10">
    <property type="entry name" value="RNA-binding S4 domain"/>
    <property type="match status" value="1"/>
</dbReference>
<dbReference type="PROSITE" id="PS50889">
    <property type="entry name" value="S4"/>
    <property type="match status" value="1"/>
</dbReference>
<dbReference type="OrthoDB" id="9807213at2"/>
<dbReference type="Pfam" id="PF01479">
    <property type="entry name" value="S4"/>
    <property type="match status" value="1"/>
</dbReference>
<dbReference type="InterPro" id="IPR020094">
    <property type="entry name" value="TruA/RsuA/RluB/E/F_N"/>
</dbReference>
<dbReference type="FunFam" id="3.30.70.1560:FF:000001">
    <property type="entry name" value="Pseudouridine synthase"/>
    <property type="match status" value="1"/>
</dbReference>
<dbReference type="Gene3D" id="3.30.70.580">
    <property type="entry name" value="Pseudouridine synthase I, catalytic domain, N-terminal subdomain"/>
    <property type="match status" value="1"/>
</dbReference>
<dbReference type="SUPFAM" id="SSF55120">
    <property type="entry name" value="Pseudouridine synthase"/>
    <property type="match status" value="1"/>
</dbReference>
<keyword evidence="8" id="KW-1185">Reference proteome</keyword>
<dbReference type="SMART" id="SM00363">
    <property type="entry name" value="S4"/>
    <property type="match status" value="1"/>
</dbReference>
<dbReference type="CDD" id="cd00165">
    <property type="entry name" value="S4"/>
    <property type="match status" value="1"/>
</dbReference>
<reference evidence="8" key="1">
    <citation type="submission" date="2014-07" db="EMBL/GenBank/DDBJ databases">
        <authorList>
            <person name="Wibberg D."/>
        </authorList>
    </citation>
    <scope>NUCLEOTIDE SEQUENCE [LARGE SCALE GENOMIC DNA]</scope>
    <source>
        <strain evidence="8">DG5</strain>
    </source>
</reference>
<organism evidence="7 8">
    <name type="scientific">[Clostridium] cellulosi</name>
    <dbReference type="NCBI Taxonomy" id="29343"/>
    <lineage>
        <taxon>Bacteria</taxon>
        <taxon>Bacillati</taxon>
        <taxon>Bacillota</taxon>
        <taxon>Clostridia</taxon>
        <taxon>Eubacteriales</taxon>
        <taxon>Oscillospiraceae</taxon>
        <taxon>Oscillospiraceae incertae sedis</taxon>
    </lineage>
</organism>
<evidence type="ECO:0000256" key="2">
    <source>
        <dbReference type="ARBA" id="ARBA00022884"/>
    </source>
</evidence>
<feature type="domain" description="RNA-binding S4" evidence="6">
    <location>
        <begin position="6"/>
        <end position="69"/>
    </location>
</feature>
<evidence type="ECO:0000256" key="5">
    <source>
        <dbReference type="RuleBase" id="RU003887"/>
    </source>
</evidence>
<comment type="similarity">
    <text evidence="1 5">Belongs to the pseudouridine synthase RsuA family.</text>
</comment>
<protein>
    <recommendedName>
        <fullName evidence="5">Pseudouridine synthase</fullName>
        <ecNumber evidence="5">5.4.99.-</ecNumber>
    </recommendedName>
</protein>
<dbReference type="Proteomes" id="UP000032431">
    <property type="component" value="Chromosome I"/>
</dbReference>
<dbReference type="KEGG" id="ccel:CCDG5_1001"/>
<dbReference type="PANTHER" id="PTHR47683">
    <property type="entry name" value="PSEUDOURIDINE SYNTHASE FAMILY PROTEIN-RELATED"/>
    <property type="match status" value="1"/>
</dbReference>